<dbReference type="PATRIC" id="fig|742742.3.peg.1292"/>
<dbReference type="HOGENOM" id="CLU_2092634_0_0_11"/>
<dbReference type="GeneID" id="62759925"/>
<proteinExistence type="predicted"/>
<gene>
    <name evidence="2" type="ORF">HMPREF9452_01325</name>
</gene>
<sequence length="116" mass="12360">MRYEFHYTRKADHVVAHMVETLIDGSFERAKGRFWSDKDPEGCTVLYALGAGSDDWFACDDYYGPDECLPASGDDPAVPLPRLGAGARPDVAAAFFAVLVAGLLAGCACAAIARAS</sequence>
<evidence type="ECO:0000313" key="3">
    <source>
        <dbReference type="Proteomes" id="UP000004830"/>
    </source>
</evidence>
<dbReference type="RefSeq" id="WP_009141360.1">
    <property type="nucleotide sequence ID" value="NZ_JH126469.1"/>
</dbReference>
<keyword evidence="3" id="KW-1185">Reference proteome</keyword>
<evidence type="ECO:0000256" key="1">
    <source>
        <dbReference type="SAM" id="Phobius"/>
    </source>
</evidence>
<organism evidence="2 3">
    <name type="scientific">Collinsella tanakaei YIT 12063</name>
    <dbReference type="NCBI Taxonomy" id="742742"/>
    <lineage>
        <taxon>Bacteria</taxon>
        <taxon>Bacillati</taxon>
        <taxon>Actinomycetota</taxon>
        <taxon>Coriobacteriia</taxon>
        <taxon>Coriobacteriales</taxon>
        <taxon>Coriobacteriaceae</taxon>
        <taxon>Collinsella</taxon>
    </lineage>
</organism>
<keyword evidence="1" id="KW-0812">Transmembrane</keyword>
<reference evidence="2 3" key="1">
    <citation type="submission" date="2011-06" db="EMBL/GenBank/DDBJ databases">
        <title>The Genome Sequence of Collinsella tanakaei YIT 12063.</title>
        <authorList>
            <consortium name="The Broad Institute Genome Sequencing Platform"/>
            <person name="Earl A."/>
            <person name="Ward D."/>
            <person name="Feldgarden M."/>
            <person name="Gevers D."/>
            <person name="Morotomi M."/>
            <person name="Young S.K."/>
            <person name="Zeng Q."/>
            <person name="Gargeya S."/>
            <person name="Fitzgerald M."/>
            <person name="Haas B."/>
            <person name="Abouelleil A."/>
            <person name="Alvarado L."/>
            <person name="Arachchi H.M."/>
            <person name="Berlin A."/>
            <person name="Brown A."/>
            <person name="Chapman S.B."/>
            <person name="Chen Z."/>
            <person name="Dunbar C."/>
            <person name="Freedman E."/>
            <person name="Gearin G."/>
            <person name="Gellesch M."/>
            <person name="Goldberg J."/>
            <person name="Griggs A."/>
            <person name="Gujja S."/>
            <person name="Heiman D."/>
            <person name="Howarth C."/>
            <person name="Larson L."/>
            <person name="Lui A."/>
            <person name="MacDonald P.J.P."/>
            <person name="Mehta T."/>
            <person name="Montmayeur A."/>
            <person name="Murphy C."/>
            <person name="Neiman D."/>
            <person name="Pearson M."/>
            <person name="Priest M."/>
            <person name="Roberts A."/>
            <person name="Saif S."/>
            <person name="Shea T."/>
            <person name="Shenoy N."/>
            <person name="Sisk P."/>
            <person name="Stolte C."/>
            <person name="Sykes S."/>
            <person name="Wortman J."/>
            <person name="Nusbaum C."/>
            <person name="Birren B."/>
        </authorList>
    </citation>
    <scope>NUCLEOTIDE SEQUENCE [LARGE SCALE GENOMIC DNA]</scope>
    <source>
        <strain evidence="2 3">YIT 12063</strain>
    </source>
</reference>
<keyword evidence="1" id="KW-0472">Membrane</keyword>
<keyword evidence="1" id="KW-1133">Transmembrane helix</keyword>
<dbReference type="Proteomes" id="UP000004830">
    <property type="component" value="Unassembled WGS sequence"/>
</dbReference>
<comment type="caution">
    <text evidence="2">The sequence shown here is derived from an EMBL/GenBank/DDBJ whole genome shotgun (WGS) entry which is preliminary data.</text>
</comment>
<dbReference type="STRING" id="742742.HMPREF9452_01325"/>
<accession>G1WJ12</accession>
<feature type="transmembrane region" description="Helical" evidence="1">
    <location>
        <begin position="91"/>
        <end position="113"/>
    </location>
</feature>
<evidence type="ECO:0000313" key="2">
    <source>
        <dbReference type="EMBL" id="EGX70639.1"/>
    </source>
</evidence>
<dbReference type="OrthoDB" id="9803968at2"/>
<dbReference type="EMBL" id="ADLS01000017">
    <property type="protein sequence ID" value="EGX70639.1"/>
    <property type="molecule type" value="Genomic_DNA"/>
</dbReference>
<name>G1WJ12_9ACTN</name>
<protein>
    <submittedName>
        <fullName evidence="2">Uncharacterized protein</fullName>
    </submittedName>
</protein>
<dbReference type="AlphaFoldDB" id="G1WJ12"/>